<feature type="compositionally biased region" description="Basic and acidic residues" evidence="3">
    <location>
        <begin position="59"/>
        <end position="77"/>
    </location>
</feature>
<evidence type="ECO:0000256" key="3">
    <source>
        <dbReference type="SAM" id="MobiDB-lite"/>
    </source>
</evidence>
<accession>A0ABU5DQR5</accession>
<keyword evidence="1" id="KW-0479">Metal-binding</keyword>
<sequence>MKPLIVAPSILAADLGQRGKEVCDVDRADADWMHVDIHERPLRAHHQFQPRCGPGGPAIHREAAQRAPDDRVARALD</sequence>
<evidence type="ECO:0008006" key="6">
    <source>
        <dbReference type="Google" id="ProtNLM"/>
    </source>
</evidence>
<dbReference type="RefSeq" id="WP_320425576.1">
    <property type="nucleotide sequence ID" value="NZ_JAXCLA010000008.1"/>
</dbReference>
<comment type="caution">
    <text evidence="4">The sequence shown here is derived from an EMBL/GenBank/DDBJ whole genome shotgun (WGS) entry which is preliminary data.</text>
</comment>
<dbReference type="InterPro" id="IPR000056">
    <property type="entry name" value="Ribul_P_3_epim-like"/>
</dbReference>
<keyword evidence="2" id="KW-0413">Isomerase</keyword>
<protein>
    <recommendedName>
        <fullName evidence="6">Ribulose-phosphate 3-epimerase</fullName>
    </recommendedName>
</protein>
<gene>
    <name evidence="4" type="ORF">SNE35_24140</name>
</gene>
<dbReference type="EMBL" id="JAXCLA010000008">
    <property type="protein sequence ID" value="MDY0747614.1"/>
    <property type="molecule type" value="Genomic_DNA"/>
</dbReference>
<dbReference type="Gene3D" id="3.20.20.70">
    <property type="entry name" value="Aldolase class I"/>
    <property type="match status" value="1"/>
</dbReference>
<evidence type="ECO:0000313" key="5">
    <source>
        <dbReference type="Proteomes" id="UP001285263"/>
    </source>
</evidence>
<feature type="region of interest" description="Disordered" evidence="3">
    <location>
        <begin position="47"/>
        <end position="77"/>
    </location>
</feature>
<evidence type="ECO:0000256" key="1">
    <source>
        <dbReference type="ARBA" id="ARBA00022723"/>
    </source>
</evidence>
<evidence type="ECO:0000313" key="4">
    <source>
        <dbReference type="EMBL" id="MDY0747614.1"/>
    </source>
</evidence>
<name>A0ABU5DQR5_9BURK</name>
<proteinExistence type="predicted"/>
<dbReference type="Proteomes" id="UP001285263">
    <property type="component" value="Unassembled WGS sequence"/>
</dbReference>
<evidence type="ECO:0000256" key="2">
    <source>
        <dbReference type="ARBA" id="ARBA00023235"/>
    </source>
</evidence>
<keyword evidence="5" id="KW-1185">Reference proteome</keyword>
<reference evidence="4 5" key="1">
    <citation type="submission" date="2023-11" db="EMBL/GenBank/DDBJ databases">
        <title>Paucibacter sp. nov., isolated from fresh soil in Korea.</title>
        <authorList>
            <person name="Le N.T.T."/>
        </authorList>
    </citation>
    <scope>NUCLEOTIDE SEQUENCE [LARGE SCALE GENOMIC DNA]</scope>
    <source>
        <strain evidence="4 5">R3-3</strain>
    </source>
</reference>
<organism evidence="4 5">
    <name type="scientific">Roseateles agri</name>
    <dbReference type="NCBI Taxonomy" id="3098619"/>
    <lineage>
        <taxon>Bacteria</taxon>
        <taxon>Pseudomonadati</taxon>
        <taxon>Pseudomonadota</taxon>
        <taxon>Betaproteobacteria</taxon>
        <taxon>Burkholderiales</taxon>
        <taxon>Sphaerotilaceae</taxon>
        <taxon>Roseateles</taxon>
    </lineage>
</organism>
<dbReference type="SUPFAM" id="SSF51366">
    <property type="entry name" value="Ribulose-phoshate binding barrel"/>
    <property type="match status" value="1"/>
</dbReference>
<dbReference type="InterPro" id="IPR011060">
    <property type="entry name" value="RibuloseP-bd_barrel"/>
</dbReference>
<dbReference type="InterPro" id="IPR013785">
    <property type="entry name" value="Aldolase_TIM"/>
</dbReference>
<dbReference type="Pfam" id="PF00834">
    <property type="entry name" value="Ribul_P_3_epim"/>
    <property type="match status" value="1"/>
</dbReference>